<dbReference type="EMBL" id="JBHSKN010000021">
    <property type="protein sequence ID" value="MFC5243120.1"/>
    <property type="molecule type" value="Genomic_DNA"/>
</dbReference>
<evidence type="ECO:0000313" key="3">
    <source>
        <dbReference type="EMBL" id="MFC5243120.1"/>
    </source>
</evidence>
<keyword evidence="4" id="KW-1185">Reference proteome</keyword>
<protein>
    <submittedName>
        <fullName evidence="3">Uncharacterized protein</fullName>
    </submittedName>
</protein>
<name>A0ABW0DZ96_9ACTN</name>
<dbReference type="Proteomes" id="UP001596035">
    <property type="component" value="Unassembled WGS sequence"/>
</dbReference>
<feature type="transmembrane region" description="Helical" evidence="2">
    <location>
        <begin position="258"/>
        <end position="279"/>
    </location>
</feature>
<accession>A0ABW0DZ96</accession>
<feature type="transmembrane region" description="Helical" evidence="2">
    <location>
        <begin position="135"/>
        <end position="156"/>
    </location>
</feature>
<feature type="transmembrane region" description="Helical" evidence="2">
    <location>
        <begin position="168"/>
        <end position="191"/>
    </location>
</feature>
<dbReference type="RefSeq" id="WP_344560055.1">
    <property type="nucleotide sequence ID" value="NZ_BAAATG010000016.1"/>
</dbReference>
<feature type="compositionally biased region" description="Basic and acidic residues" evidence="1">
    <location>
        <begin position="454"/>
        <end position="466"/>
    </location>
</feature>
<keyword evidence="2" id="KW-1133">Transmembrane helix</keyword>
<reference evidence="4" key="1">
    <citation type="journal article" date="2019" name="Int. J. Syst. Evol. Microbiol.">
        <title>The Global Catalogue of Microorganisms (GCM) 10K type strain sequencing project: providing services to taxonomists for standard genome sequencing and annotation.</title>
        <authorList>
            <consortium name="The Broad Institute Genomics Platform"/>
            <consortium name="The Broad Institute Genome Sequencing Center for Infectious Disease"/>
            <person name="Wu L."/>
            <person name="Ma J."/>
        </authorList>
    </citation>
    <scope>NUCLEOTIDE SEQUENCE [LARGE SCALE GENOMIC DNA]</scope>
    <source>
        <strain evidence="4">CGMCC 4.7131</strain>
    </source>
</reference>
<comment type="caution">
    <text evidence="3">The sequence shown here is derived from an EMBL/GenBank/DDBJ whole genome shotgun (WGS) entry which is preliminary data.</text>
</comment>
<keyword evidence="2" id="KW-0472">Membrane</keyword>
<organism evidence="3 4">
    <name type="scientific">Streptomyces atrovirens</name>
    <dbReference type="NCBI Taxonomy" id="285556"/>
    <lineage>
        <taxon>Bacteria</taxon>
        <taxon>Bacillati</taxon>
        <taxon>Actinomycetota</taxon>
        <taxon>Actinomycetes</taxon>
        <taxon>Kitasatosporales</taxon>
        <taxon>Streptomycetaceae</taxon>
        <taxon>Streptomyces</taxon>
    </lineage>
</organism>
<evidence type="ECO:0000313" key="4">
    <source>
        <dbReference type="Proteomes" id="UP001596035"/>
    </source>
</evidence>
<gene>
    <name evidence="3" type="ORF">ACFPWV_24935</name>
</gene>
<feature type="region of interest" description="Disordered" evidence="1">
    <location>
        <begin position="434"/>
        <end position="466"/>
    </location>
</feature>
<feature type="region of interest" description="Disordered" evidence="1">
    <location>
        <begin position="102"/>
        <end position="122"/>
    </location>
</feature>
<feature type="transmembrane region" description="Helical" evidence="2">
    <location>
        <begin position="225"/>
        <end position="246"/>
    </location>
</feature>
<proteinExistence type="predicted"/>
<keyword evidence="2" id="KW-0812">Transmembrane</keyword>
<evidence type="ECO:0000256" key="1">
    <source>
        <dbReference type="SAM" id="MobiDB-lite"/>
    </source>
</evidence>
<sequence length="466" mass="50514">MSTANGTNGRAQGRLLPAAVRCPGGEHPGDGIGNAPPPSRLVNRTDSHERAVLMRAFTDSSTDLTDEQSRLGAACTAVVRSALRVERGIGALDRFRRLEAGRRAPRTAAPARPQEHGEQATAMPRARRAALMWRLLLWPVTIASAVFDSAFIASIVQQLLNARSDSVHYWLAYLPGIGIAVCLLAAGSFLAEQLQDLQEAREATGAPRRPPHSVGKWLWRLKSSLLFVAAVLSLIVMCGVVRVSMAVEESGELVLERYRWVMIALLLFLAVSSVTAKVLSHNPASAETATDGASAKALRKRCRTADNLAAKARKAMARHVTAWFALKAAVDAAEQRARKRVEDASTGLVEERARTGTAGSFEFPLESPAWPVEHQPTIACAPAAAAVTPLRRTGEPQIRIDLLDEARKILEDHRHDHLSRRLHDVLAGLDRLWGSDESSPTSQDPVADVAVDARGSENRQPKESTE</sequence>
<evidence type="ECO:0000256" key="2">
    <source>
        <dbReference type="SAM" id="Phobius"/>
    </source>
</evidence>